<organism evidence="2 3">
    <name type="scientific">Lentzea roselyniae</name>
    <dbReference type="NCBI Taxonomy" id="531940"/>
    <lineage>
        <taxon>Bacteria</taxon>
        <taxon>Bacillati</taxon>
        <taxon>Actinomycetota</taxon>
        <taxon>Actinomycetes</taxon>
        <taxon>Pseudonocardiales</taxon>
        <taxon>Pseudonocardiaceae</taxon>
        <taxon>Lentzea</taxon>
    </lineage>
</organism>
<dbReference type="EMBL" id="BAABBE010000001">
    <property type="protein sequence ID" value="GAA3621499.1"/>
    <property type="molecule type" value="Genomic_DNA"/>
</dbReference>
<protein>
    <submittedName>
        <fullName evidence="2">Uncharacterized protein</fullName>
    </submittedName>
</protein>
<evidence type="ECO:0000313" key="3">
    <source>
        <dbReference type="Proteomes" id="UP001500711"/>
    </source>
</evidence>
<keyword evidence="3" id="KW-1185">Reference proteome</keyword>
<feature type="compositionally biased region" description="Polar residues" evidence="1">
    <location>
        <begin position="92"/>
        <end position="104"/>
    </location>
</feature>
<evidence type="ECO:0000256" key="1">
    <source>
        <dbReference type="SAM" id="MobiDB-lite"/>
    </source>
</evidence>
<accession>A0ABP6ZZU4</accession>
<feature type="region of interest" description="Disordered" evidence="1">
    <location>
        <begin position="70"/>
        <end position="104"/>
    </location>
</feature>
<name>A0ABP6ZZU4_9PSEU</name>
<sequence>MTGECLRMDADDHARLLRAAGRWQLPPRMPPNAKAPVAMIGNRGSEQRWRWDLNPRRLAPHTLSRSATVCPARLSEVRPRRSGPYSDALRTPANSGEQCRTNGN</sequence>
<proteinExistence type="predicted"/>
<dbReference type="Proteomes" id="UP001500711">
    <property type="component" value="Unassembled WGS sequence"/>
</dbReference>
<evidence type="ECO:0000313" key="2">
    <source>
        <dbReference type="EMBL" id="GAA3621499.1"/>
    </source>
</evidence>
<comment type="caution">
    <text evidence="2">The sequence shown here is derived from an EMBL/GenBank/DDBJ whole genome shotgun (WGS) entry which is preliminary data.</text>
</comment>
<reference evidence="3" key="1">
    <citation type="journal article" date="2019" name="Int. J. Syst. Evol. Microbiol.">
        <title>The Global Catalogue of Microorganisms (GCM) 10K type strain sequencing project: providing services to taxonomists for standard genome sequencing and annotation.</title>
        <authorList>
            <consortium name="The Broad Institute Genomics Platform"/>
            <consortium name="The Broad Institute Genome Sequencing Center for Infectious Disease"/>
            <person name="Wu L."/>
            <person name="Ma J."/>
        </authorList>
    </citation>
    <scope>NUCLEOTIDE SEQUENCE [LARGE SCALE GENOMIC DNA]</scope>
    <source>
        <strain evidence="3">JCM 17494</strain>
    </source>
</reference>
<gene>
    <name evidence="2" type="ORF">GCM10022267_04590</name>
</gene>